<gene>
    <name evidence="2" type="ORF">SAMN04488690_0139</name>
</gene>
<accession>A0A1W1GTA2</accession>
<dbReference type="AlphaFoldDB" id="A0A1W1GTA2"/>
<sequence>MPPREPTCAANWAPERAATLPTCHCVVLFSAVTVSDTPADPRPLPPEEPGSNECCGSGCPLCVLDLYTEELQRYRKALAEWLARHPDAGP</sequence>
<evidence type="ECO:0000313" key="3">
    <source>
        <dbReference type="Proteomes" id="UP000191133"/>
    </source>
</evidence>
<feature type="domain" description="Oxidoreductase-like" evidence="1">
    <location>
        <begin position="43"/>
        <end position="81"/>
    </location>
</feature>
<dbReference type="Pfam" id="PF09791">
    <property type="entry name" value="Oxidored-like"/>
    <property type="match status" value="1"/>
</dbReference>
<organism evidence="2 3">
    <name type="scientific">Stenotrophomonas indicatrix</name>
    <dbReference type="NCBI Taxonomy" id="2045451"/>
    <lineage>
        <taxon>Bacteria</taxon>
        <taxon>Pseudomonadati</taxon>
        <taxon>Pseudomonadota</taxon>
        <taxon>Gammaproteobacteria</taxon>
        <taxon>Lysobacterales</taxon>
        <taxon>Lysobacteraceae</taxon>
        <taxon>Stenotrophomonas</taxon>
    </lineage>
</organism>
<dbReference type="PANTHER" id="PTHR21193">
    <property type="entry name" value="OXIDOREDUCTASE-LIKE DOMAIN-CONTAINING PROTEIN 1"/>
    <property type="match status" value="1"/>
</dbReference>
<proteinExistence type="predicted"/>
<dbReference type="InterPro" id="IPR039251">
    <property type="entry name" value="OXLD1"/>
</dbReference>
<dbReference type="PANTHER" id="PTHR21193:SF3">
    <property type="entry name" value="OXIDOREDUCTASE-LIKE DOMAIN-CONTAINING PROTEIN 1"/>
    <property type="match status" value="1"/>
</dbReference>
<dbReference type="Proteomes" id="UP000191133">
    <property type="component" value="Unassembled WGS sequence"/>
</dbReference>
<protein>
    <submittedName>
        <fullName evidence="2">Oxidoreductase-like protein, N-terminal</fullName>
    </submittedName>
</protein>
<name>A0A1W1GTA2_9GAMM</name>
<dbReference type="InterPro" id="IPR019180">
    <property type="entry name" value="Oxidoreductase-like_N"/>
</dbReference>
<evidence type="ECO:0000259" key="1">
    <source>
        <dbReference type="Pfam" id="PF09791"/>
    </source>
</evidence>
<evidence type="ECO:0000313" key="2">
    <source>
        <dbReference type="EMBL" id="SLM22478.1"/>
    </source>
</evidence>
<dbReference type="EMBL" id="FWEU01000001">
    <property type="protein sequence ID" value="SLM22478.1"/>
    <property type="molecule type" value="Genomic_DNA"/>
</dbReference>
<reference evidence="3" key="1">
    <citation type="submission" date="2016-10" db="EMBL/GenBank/DDBJ databases">
        <authorList>
            <person name="Varghese N."/>
        </authorList>
    </citation>
    <scope>NUCLEOTIDE SEQUENCE [LARGE SCALE GENOMIC DNA]</scope>
    <source>
        <strain evidence="3">92MFCol6.1</strain>
    </source>
</reference>